<evidence type="ECO:0000313" key="2">
    <source>
        <dbReference type="EMBL" id="TBU31420.1"/>
    </source>
</evidence>
<gene>
    <name evidence="2" type="ORF">BD311DRAFT_118296</name>
</gene>
<feature type="region of interest" description="Disordered" evidence="1">
    <location>
        <begin position="23"/>
        <end position="50"/>
    </location>
</feature>
<name>A0A4Q9MU13_9APHY</name>
<evidence type="ECO:0000256" key="1">
    <source>
        <dbReference type="SAM" id="MobiDB-lite"/>
    </source>
</evidence>
<dbReference type="EMBL" id="ML143399">
    <property type="protein sequence ID" value="TBU31420.1"/>
    <property type="molecule type" value="Genomic_DNA"/>
</dbReference>
<protein>
    <submittedName>
        <fullName evidence="2">Uncharacterized protein</fullName>
    </submittedName>
</protein>
<feature type="compositionally biased region" description="Basic residues" evidence="1">
    <location>
        <begin position="38"/>
        <end position="49"/>
    </location>
</feature>
<accession>A0A4Q9MU13</accession>
<proteinExistence type="predicted"/>
<reference evidence="2" key="1">
    <citation type="submission" date="2019-01" db="EMBL/GenBank/DDBJ databases">
        <title>Draft genome sequences of three monokaryotic isolates of the white-rot basidiomycete fungus Dichomitus squalens.</title>
        <authorList>
            <consortium name="DOE Joint Genome Institute"/>
            <person name="Lopez S.C."/>
            <person name="Andreopoulos B."/>
            <person name="Pangilinan J."/>
            <person name="Lipzen A."/>
            <person name="Riley R."/>
            <person name="Ahrendt S."/>
            <person name="Ng V."/>
            <person name="Barry K."/>
            <person name="Daum C."/>
            <person name="Grigoriev I.V."/>
            <person name="Hilden K.S."/>
            <person name="Makela M.R."/>
            <person name="de Vries R.P."/>
        </authorList>
    </citation>
    <scope>NUCLEOTIDE SEQUENCE [LARGE SCALE GENOMIC DNA]</scope>
    <source>
        <strain evidence="2">OM18370.1</strain>
    </source>
</reference>
<dbReference type="AlphaFoldDB" id="A0A4Q9MU13"/>
<dbReference type="Proteomes" id="UP000292957">
    <property type="component" value="Unassembled WGS sequence"/>
</dbReference>
<sequence length="93" mass="10229">MYVAPVPLGPRTSCLRLFGSGRSRHSVFHPTVPGSRETRKRRTSPRVRISHTQQLSAGHNCWASLYELSGMSRSDADGVLASRSSQCPVESCE</sequence>
<organism evidence="2">
    <name type="scientific">Dichomitus squalens</name>
    <dbReference type="NCBI Taxonomy" id="114155"/>
    <lineage>
        <taxon>Eukaryota</taxon>
        <taxon>Fungi</taxon>
        <taxon>Dikarya</taxon>
        <taxon>Basidiomycota</taxon>
        <taxon>Agaricomycotina</taxon>
        <taxon>Agaricomycetes</taxon>
        <taxon>Polyporales</taxon>
        <taxon>Polyporaceae</taxon>
        <taxon>Dichomitus</taxon>
    </lineage>
</organism>